<evidence type="ECO:0000256" key="1">
    <source>
        <dbReference type="ARBA" id="ARBA00022630"/>
    </source>
</evidence>
<gene>
    <name evidence="5" type="ORF">HPT29_020195</name>
</gene>
<dbReference type="Pfam" id="PF01565">
    <property type="entry name" value="FAD_binding_4"/>
    <property type="match status" value="1"/>
</dbReference>
<evidence type="ECO:0000259" key="4">
    <source>
        <dbReference type="PROSITE" id="PS51387"/>
    </source>
</evidence>
<evidence type="ECO:0000313" key="5">
    <source>
        <dbReference type="EMBL" id="UVF18785.1"/>
    </source>
</evidence>
<dbReference type="PANTHER" id="PTHR11748">
    <property type="entry name" value="D-LACTATE DEHYDROGENASE"/>
    <property type="match status" value="1"/>
</dbReference>
<keyword evidence="1" id="KW-0285">Flavoprotein</keyword>
<feature type="domain" description="FAD-binding PCMH-type" evidence="4">
    <location>
        <begin position="1"/>
        <end position="185"/>
    </location>
</feature>
<keyword evidence="6" id="KW-1185">Reference proteome</keyword>
<evidence type="ECO:0000256" key="2">
    <source>
        <dbReference type="ARBA" id="ARBA00022827"/>
    </source>
</evidence>
<dbReference type="InterPro" id="IPR006094">
    <property type="entry name" value="Oxid_FAD_bind_N"/>
</dbReference>
<proteinExistence type="predicted"/>
<dbReference type="RefSeq" id="WP_259060209.1">
    <property type="nucleotide sequence ID" value="NZ_CP102845.1"/>
</dbReference>
<dbReference type="InterPro" id="IPR036318">
    <property type="entry name" value="FAD-bd_PCMH-like_sf"/>
</dbReference>
<dbReference type="InterPro" id="IPR016166">
    <property type="entry name" value="FAD-bd_PCMH"/>
</dbReference>
<dbReference type="Gene3D" id="3.30.465.10">
    <property type="match status" value="1"/>
</dbReference>
<accession>A0ABY5RNG8</accession>
<evidence type="ECO:0000313" key="6">
    <source>
        <dbReference type="Proteomes" id="UP001017257"/>
    </source>
</evidence>
<evidence type="ECO:0000256" key="3">
    <source>
        <dbReference type="SAM" id="MobiDB-lite"/>
    </source>
</evidence>
<dbReference type="SUPFAM" id="SSF55103">
    <property type="entry name" value="FAD-linked oxidases, C-terminal domain"/>
    <property type="match status" value="1"/>
</dbReference>
<name>A0ABY5RNG8_9HYPH</name>
<dbReference type="EMBL" id="CP102845">
    <property type="protein sequence ID" value="UVF18785.1"/>
    <property type="molecule type" value="Genomic_DNA"/>
</dbReference>
<dbReference type="Proteomes" id="UP001017257">
    <property type="component" value="Chromosome"/>
</dbReference>
<dbReference type="PROSITE" id="PS51387">
    <property type="entry name" value="FAD_PCMH"/>
    <property type="match status" value="1"/>
</dbReference>
<dbReference type="InterPro" id="IPR016169">
    <property type="entry name" value="FAD-bd_PCMH_sub2"/>
</dbReference>
<feature type="region of interest" description="Disordered" evidence="3">
    <location>
        <begin position="30"/>
        <end position="50"/>
    </location>
</feature>
<dbReference type="Gene3D" id="1.10.45.10">
    <property type="entry name" value="Vanillyl-alcohol Oxidase, Chain A, domain 4"/>
    <property type="match status" value="1"/>
</dbReference>
<dbReference type="SUPFAM" id="SSF56176">
    <property type="entry name" value="FAD-binding/transporter-associated domain-like"/>
    <property type="match status" value="1"/>
</dbReference>
<organism evidence="5 6">
    <name type="scientific">Microvirga terrae</name>
    <dbReference type="NCBI Taxonomy" id="2740529"/>
    <lineage>
        <taxon>Bacteria</taxon>
        <taxon>Pseudomonadati</taxon>
        <taxon>Pseudomonadota</taxon>
        <taxon>Alphaproteobacteria</taxon>
        <taxon>Hyphomicrobiales</taxon>
        <taxon>Methylobacteriaceae</taxon>
        <taxon>Microvirga</taxon>
    </lineage>
</organism>
<protein>
    <submittedName>
        <fullName evidence="5">FAD-binding protein</fullName>
    </submittedName>
</protein>
<dbReference type="InterPro" id="IPR016171">
    <property type="entry name" value="Vanillyl_alc_oxidase_C-sub2"/>
</dbReference>
<reference evidence="5" key="1">
    <citation type="submission" date="2022-08" db="EMBL/GenBank/DDBJ databases">
        <title>Microvirga terrae sp. nov., isolated from soil.</title>
        <authorList>
            <person name="Kim K.H."/>
            <person name="Seo Y.L."/>
            <person name="Kim J.M."/>
            <person name="Lee J.K."/>
            <person name="Han D.M."/>
            <person name="Jeon C.O."/>
        </authorList>
    </citation>
    <scope>NUCLEOTIDE SEQUENCE</scope>
    <source>
        <strain evidence="5">R24</strain>
    </source>
</reference>
<sequence>MIVDPPRHTPRDEQDASIIIREAADKGTLLNVGGNGTKASMGRPNQTDASLSSSGLTGITLYEPAELVISARSGTPVLEVMRVLAAKGQELPFEPMDYRSLLGIKGEPTIGAVAAMNISGPRRIMAGAARDSLIGVRFVNGRGEVVKSGGRVMKNVTGLDLVKLMGGSWGTLGFLTEVTFKVLPKQERMATLVIRGLDDRQAIEALSMALGSPFDVTGAAHVPDRDRRGGNTLIRLEGFRISVDYRMNELKRLLRRFRFMDILEGVGAEALWQSVRDVTLLTDQGNRAVWRVSTVPTKGPDLVAQVAQSLDAQWFYDWGGGLVWISTPVDGDAGASVLREATGAFGGHATLVRAPAEIRSAVDVFEPQSDALMTLSRGVKASFDPAGILNPGRMYAGI</sequence>
<dbReference type="PANTHER" id="PTHR11748:SF103">
    <property type="entry name" value="GLYCOLATE OXIDASE SUBUNIT GLCE"/>
    <property type="match status" value="1"/>
</dbReference>
<keyword evidence="2" id="KW-0274">FAD</keyword>
<dbReference type="InterPro" id="IPR016164">
    <property type="entry name" value="FAD-linked_Oxase-like_C"/>
</dbReference>